<dbReference type="Gene3D" id="3.40.190.10">
    <property type="entry name" value="Periplasmic binding protein-like II"/>
    <property type="match status" value="2"/>
</dbReference>
<name>A0A5C1NNZ5_9GAMM</name>
<evidence type="ECO:0000256" key="1">
    <source>
        <dbReference type="ARBA" id="ARBA00022729"/>
    </source>
</evidence>
<dbReference type="Proteomes" id="UP000324285">
    <property type="component" value="Chromosome"/>
</dbReference>
<keyword evidence="1" id="KW-0732">Signal</keyword>
<evidence type="ECO:0000313" key="3">
    <source>
        <dbReference type="Proteomes" id="UP000324285"/>
    </source>
</evidence>
<accession>A0A5C1NNZ5</accession>
<dbReference type="PANTHER" id="PTHR30006">
    <property type="entry name" value="THIAMINE-BINDING PERIPLASMIC PROTEIN-RELATED"/>
    <property type="match status" value="1"/>
</dbReference>
<evidence type="ECO:0000313" key="2">
    <source>
        <dbReference type="EMBL" id="QEM84177.1"/>
    </source>
</evidence>
<dbReference type="AlphaFoldDB" id="A0A5C1NNZ5"/>
<dbReference type="EMBL" id="CP038437">
    <property type="protein sequence ID" value="QEM84177.1"/>
    <property type="molecule type" value="Genomic_DNA"/>
</dbReference>
<proteinExistence type="predicted"/>
<dbReference type="GO" id="GO:0030288">
    <property type="term" value="C:outer membrane-bounded periplasmic space"/>
    <property type="evidence" value="ECO:0007669"/>
    <property type="project" value="TreeGrafter"/>
</dbReference>
<protein>
    <submittedName>
        <fullName evidence="2">ABC transporter substrate-binding protein</fullName>
    </submittedName>
</protein>
<organism evidence="2 3">
    <name type="scientific">Halomonas binhaiensis</name>
    <dbReference type="NCBI Taxonomy" id="2562282"/>
    <lineage>
        <taxon>Bacteria</taxon>
        <taxon>Pseudomonadati</taxon>
        <taxon>Pseudomonadota</taxon>
        <taxon>Gammaproteobacteria</taxon>
        <taxon>Oceanospirillales</taxon>
        <taxon>Halomonadaceae</taxon>
        <taxon>Halomonas</taxon>
    </lineage>
</organism>
<dbReference type="OrthoDB" id="8673316at2"/>
<dbReference type="SUPFAM" id="SSF53850">
    <property type="entry name" value="Periplasmic binding protein-like II"/>
    <property type="match status" value="1"/>
</dbReference>
<dbReference type="KEGG" id="hbh:E4T21_16900"/>
<sequence>MWLVVERPKGSVPPPSKLVIAAALDEAVVAPLLEAFGRAYPHIQFEYRDRSSLEVDRSVTEGNPPDVVISSAMPWQMAQVNAGLARHLDSEETRNWPEWAKWRDEVFGFTFEPIVMAYHLELSRHVLPPETHADLLELLDSRQNLLRGRVVTYSPFNSGIGYTLFQQDARYSSRFWDLVTSMGRVETEALENTLRMLEGIDSGRYWLGYNLLGSYALVYAQEHPNVIVQIPTDYSLVMMRMVFVHRDAPHPAAATTFVNFLLSEEGQGVLAGQTPMFSIRPGIKGPYTAARLLGQVGDRLYPIPINASLLAFVDPARREAFIEHWRQAFSGDREAVDERHERESGALIPR</sequence>
<keyword evidence="3" id="KW-1185">Reference proteome</keyword>
<reference evidence="2" key="1">
    <citation type="submission" date="2021-02" db="EMBL/GenBank/DDBJ databases">
        <title>Strain Y2R2, a novel species of the genus Halomonas.</title>
        <authorList>
            <person name="Huang H."/>
        </authorList>
    </citation>
    <scope>NUCLEOTIDE SEQUENCE</scope>
    <source>
        <strain evidence="2">Y2R2</strain>
    </source>
</reference>
<gene>
    <name evidence="2" type="ORF">E4T21_16900</name>
</gene>
<dbReference type="PANTHER" id="PTHR30006:SF25">
    <property type="entry name" value="PHOSPHOGLYCERATE TRANSPORT REGULATORY PROTEIN PGTC"/>
    <property type="match status" value="1"/>
</dbReference>
<dbReference type="Pfam" id="PF13531">
    <property type="entry name" value="SBP_bac_11"/>
    <property type="match status" value="1"/>
</dbReference>